<sequence>MERDSLLYKLRRKTQVAARYVLSDETLSKIYYRLVLGKTLHLKDPKTFNEKIQWLKLYYYPNDKNVIKATDKYTVRDYIKEKGYGRILNKLIGVWDDVNDINWEQLPSQFVLKCTHGCAYNIVVSNKEEANEKKIKKQLRKWQKEDFGNFNIEIHYSKIKSHRIICEEFLGDVITDYKFFCFNGEPQFIYVSTDLIHDRQAQLGFFTLDGEKIPLKRDDYADIEQMEKPSFFNDIYIAAKDLSQDFPFVRVDFFIANNTFYFAELTFTPGAGMMPFNPDLYDQEWGEMLHIEHLINNEDA</sequence>
<dbReference type="Pfam" id="PF14305">
    <property type="entry name" value="ATPgrasp_TupA"/>
    <property type="match status" value="1"/>
</dbReference>
<dbReference type="PATRIC" id="fig|1410657.5.peg.1868"/>
<dbReference type="EMBL" id="JQBL01000006">
    <property type="protein sequence ID" value="KRN50728.1"/>
    <property type="molecule type" value="Genomic_DNA"/>
</dbReference>
<dbReference type="RefSeq" id="WP_031588836.1">
    <property type="nucleotide sequence ID" value="NZ_JNKN01000006.1"/>
</dbReference>
<accession>A0A0R2HDT2</accession>
<dbReference type="AlphaFoldDB" id="A0A0R2HDT2"/>
<reference evidence="1 2" key="1">
    <citation type="journal article" date="2015" name="Genome Announc.">
        <title>Expanding the biotechnology potential of lactobacilli through comparative genomics of 213 strains and associated genera.</title>
        <authorList>
            <person name="Sun Z."/>
            <person name="Harris H.M."/>
            <person name="McCann A."/>
            <person name="Guo C."/>
            <person name="Argimon S."/>
            <person name="Zhang W."/>
            <person name="Yang X."/>
            <person name="Jeffery I.B."/>
            <person name="Cooney J.C."/>
            <person name="Kagawa T.F."/>
            <person name="Liu W."/>
            <person name="Song Y."/>
            <person name="Salvetti E."/>
            <person name="Wrobel A."/>
            <person name="Rasinkangas P."/>
            <person name="Parkhill J."/>
            <person name="Rea M.C."/>
            <person name="O'Sullivan O."/>
            <person name="Ritari J."/>
            <person name="Douillard F.P."/>
            <person name="Paul Ross R."/>
            <person name="Yang R."/>
            <person name="Briner A.E."/>
            <person name="Felis G.E."/>
            <person name="de Vos W.M."/>
            <person name="Barrangou R."/>
            <person name="Klaenhammer T.R."/>
            <person name="Caufield P.W."/>
            <person name="Cui Y."/>
            <person name="Zhang H."/>
            <person name="O'Toole P.W."/>
        </authorList>
    </citation>
    <scope>NUCLEOTIDE SEQUENCE [LARGE SCALE GENOMIC DNA]</scope>
    <source>
        <strain evidence="1 2">DSM 20405</strain>
    </source>
</reference>
<proteinExistence type="predicted"/>
<keyword evidence="2" id="KW-1185">Reference proteome</keyword>
<evidence type="ECO:0000313" key="1">
    <source>
        <dbReference type="EMBL" id="KRN50728.1"/>
    </source>
</evidence>
<dbReference type="Proteomes" id="UP000051841">
    <property type="component" value="Unassembled WGS sequence"/>
</dbReference>
<gene>
    <name evidence="1" type="ORF">IV49_GL001813</name>
</gene>
<name>A0A0R2HDT2_9FIRM</name>
<protein>
    <submittedName>
        <fullName evidence="1">Uncharacterized protein</fullName>
    </submittedName>
</protein>
<comment type="caution">
    <text evidence="1">The sequence shown here is derived from an EMBL/GenBank/DDBJ whole genome shotgun (WGS) entry which is preliminary data.</text>
</comment>
<organism evidence="1 2">
    <name type="scientific">Kandleria vitulina DSM 20405</name>
    <dbReference type="NCBI Taxonomy" id="1410657"/>
    <lineage>
        <taxon>Bacteria</taxon>
        <taxon>Bacillati</taxon>
        <taxon>Bacillota</taxon>
        <taxon>Erysipelotrichia</taxon>
        <taxon>Erysipelotrichales</taxon>
        <taxon>Coprobacillaceae</taxon>
        <taxon>Kandleria</taxon>
    </lineage>
</organism>
<dbReference type="InterPro" id="IPR029465">
    <property type="entry name" value="ATPgrasp_TupA"/>
</dbReference>
<evidence type="ECO:0000313" key="2">
    <source>
        <dbReference type="Proteomes" id="UP000051841"/>
    </source>
</evidence>